<dbReference type="InterPro" id="IPR000086">
    <property type="entry name" value="NUDIX_hydrolase_dom"/>
</dbReference>
<dbReference type="RefSeq" id="WP_167119081.1">
    <property type="nucleotide sequence ID" value="NZ_JAAQTO010000055.1"/>
</dbReference>
<keyword evidence="5" id="KW-1185">Reference proteome</keyword>
<dbReference type="CDD" id="cd04690">
    <property type="entry name" value="NUDIX_Hydrolase"/>
    <property type="match status" value="1"/>
</dbReference>
<sequence>MSPARQTTLRIAAALILDPEGRMLLVRKRGTERFMQAGGKLEPGEPAEAALRRELCEELGQAPIALRLLGEFTAPAANEPGCQVHAWLFQATLPPGSPVAAAEIAELRWVTPDEAHELPLAALTRDYVLPLAIRLLRHDKTMALP</sequence>
<comment type="caution">
    <text evidence="4">The sequence shown here is derived from an EMBL/GenBank/DDBJ whole genome shotgun (WGS) entry which is preliminary data.</text>
</comment>
<reference evidence="4 5" key="1">
    <citation type="submission" date="2020-03" db="EMBL/GenBank/DDBJ databases">
        <title>Identification of Halomonas strains.</title>
        <authorList>
            <person name="Xiao Z."/>
            <person name="Dong F."/>
            <person name="Wang Z."/>
            <person name="Zhao J.-Y."/>
        </authorList>
    </citation>
    <scope>NUCLEOTIDE SEQUENCE [LARGE SCALE GENOMIC DNA]</scope>
    <source>
        <strain evidence="4 5">DX6</strain>
    </source>
</reference>
<protein>
    <submittedName>
        <fullName evidence="4">NUDIX domain-containing protein</fullName>
    </submittedName>
</protein>
<dbReference type="PANTHER" id="PTHR43046">
    <property type="entry name" value="GDP-MANNOSE MANNOSYL HYDROLASE"/>
    <property type="match status" value="1"/>
</dbReference>
<evidence type="ECO:0000313" key="5">
    <source>
        <dbReference type="Proteomes" id="UP001318321"/>
    </source>
</evidence>
<dbReference type="Pfam" id="PF00293">
    <property type="entry name" value="NUDIX"/>
    <property type="match status" value="1"/>
</dbReference>
<gene>
    <name evidence="4" type="ORF">HBJ55_19535</name>
</gene>
<dbReference type="Gene3D" id="3.90.79.10">
    <property type="entry name" value="Nucleoside Triphosphate Pyrophosphohydrolase"/>
    <property type="match status" value="1"/>
</dbReference>
<comment type="cofactor">
    <cofactor evidence="1">
        <name>Mg(2+)</name>
        <dbReference type="ChEBI" id="CHEBI:18420"/>
    </cofactor>
</comment>
<dbReference type="PANTHER" id="PTHR43046:SF2">
    <property type="entry name" value="8-OXO-DGTP DIPHOSPHATASE-RELATED"/>
    <property type="match status" value="1"/>
</dbReference>
<accession>A0ABX0PW01</accession>
<dbReference type="PROSITE" id="PS00893">
    <property type="entry name" value="NUDIX_BOX"/>
    <property type="match status" value="1"/>
</dbReference>
<keyword evidence="2" id="KW-0378">Hydrolase</keyword>
<dbReference type="InterPro" id="IPR015797">
    <property type="entry name" value="NUDIX_hydrolase-like_dom_sf"/>
</dbReference>
<evidence type="ECO:0000256" key="2">
    <source>
        <dbReference type="ARBA" id="ARBA00022801"/>
    </source>
</evidence>
<dbReference type="InterPro" id="IPR020084">
    <property type="entry name" value="NUDIX_hydrolase_CS"/>
</dbReference>
<evidence type="ECO:0000259" key="3">
    <source>
        <dbReference type="PROSITE" id="PS51462"/>
    </source>
</evidence>
<feature type="domain" description="Nudix hydrolase" evidence="3">
    <location>
        <begin position="7"/>
        <end position="137"/>
    </location>
</feature>
<dbReference type="Proteomes" id="UP001318321">
    <property type="component" value="Unassembled WGS sequence"/>
</dbReference>
<proteinExistence type="predicted"/>
<dbReference type="EMBL" id="JAAQTO010000055">
    <property type="protein sequence ID" value="NIC07625.1"/>
    <property type="molecule type" value="Genomic_DNA"/>
</dbReference>
<name>A0ABX0PW01_9GAMM</name>
<dbReference type="SUPFAM" id="SSF55811">
    <property type="entry name" value="Nudix"/>
    <property type="match status" value="1"/>
</dbReference>
<evidence type="ECO:0000313" key="4">
    <source>
        <dbReference type="EMBL" id="NIC07625.1"/>
    </source>
</evidence>
<dbReference type="PROSITE" id="PS51462">
    <property type="entry name" value="NUDIX"/>
    <property type="match status" value="1"/>
</dbReference>
<evidence type="ECO:0000256" key="1">
    <source>
        <dbReference type="ARBA" id="ARBA00001946"/>
    </source>
</evidence>
<organism evidence="4 5">
    <name type="scientific">Billgrantia bachuensis</name>
    <dbReference type="NCBI Taxonomy" id="2717286"/>
    <lineage>
        <taxon>Bacteria</taxon>
        <taxon>Pseudomonadati</taxon>
        <taxon>Pseudomonadota</taxon>
        <taxon>Gammaproteobacteria</taxon>
        <taxon>Oceanospirillales</taxon>
        <taxon>Halomonadaceae</taxon>
        <taxon>Billgrantia</taxon>
    </lineage>
</organism>